<evidence type="ECO:0000313" key="3">
    <source>
        <dbReference type="EMBL" id="KAK3681602.1"/>
    </source>
</evidence>
<dbReference type="AlphaFoldDB" id="A0AAE0WZW0"/>
<proteinExistence type="predicted"/>
<reference evidence="3" key="1">
    <citation type="journal article" date="2023" name="Mol. Phylogenet. Evol.">
        <title>Genome-scale phylogeny and comparative genomics of the fungal order Sordariales.</title>
        <authorList>
            <person name="Hensen N."/>
            <person name="Bonometti L."/>
            <person name="Westerberg I."/>
            <person name="Brannstrom I.O."/>
            <person name="Guillou S."/>
            <person name="Cros-Aarteil S."/>
            <person name="Calhoun S."/>
            <person name="Haridas S."/>
            <person name="Kuo A."/>
            <person name="Mondo S."/>
            <person name="Pangilinan J."/>
            <person name="Riley R."/>
            <person name="LaButti K."/>
            <person name="Andreopoulos B."/>
            <person name="Lipzen A."/>
            <person name="Chen C."/>
            <person name="Yan M."/>
            <person name="Daum C."/>
            <person name="Ng V."/>
            <person name="Clum A."/>
            <person name="Steindorff A."/>
            <person name="Ohm R.A."/>
            <person name="Martin F."/>
            <person name="Silar P."/>
            <person name="Natvig D.O."/>
            <person name="Lalanne C."/>
            <person name="Gautier V."/>
            <person name="Ament-Velasquez S.L."/>
            <person name="Kruys A."/>
            <person name="Hutchinson M.I."/>
            <person name="Powell A.J."/>
            <person name="Barry K."/>
            <person name="Miller A.N."/>
            <person name="Grigoriev I.V."/>
            <person name="Debuchy R."/>
            <person name="Gladieux P."/>
            <person name="Hiltunen Thoren M."/>
            <person name="Johannesson H."/>
        </authorList>
    </citation>
    <scope>NUCLEOTIDE SEQUENCE</scope>
    <source>
        <strain evidence="3">CBS 314.62</strain>
    </source>
</reference>
<gene>
    <name evidence="3" type="ORF">B0T22DRAFT_494631</name>
</gene>
<accession>A0AAE0WZW0</accession>
<dbReference type="InterPro" id="IPR052895">
    <property type="entry name" value="HetReg/Transcr_Mod"/>
</dbReference>
<evidence type="ECO:0000259" key="2">
    <source>
        <dbReference type="Pfam" id="PF06985"/>
    </source>
</evidence>
<evidence type="ECO:0000256" key="1">
    <source>
        <dbReference type="SAM" id="MobiDB-lite"/>
    </source>
</evidence>
<feature type="compositionally biased region" description="Low complexity" evidence="1">
    <location>
        <begin position="184"/>
        <end position="211"/>
    </location>
</feature>
<sequence>MAAAPPAYHYERMTRLDQVRVLHLAPGGDDDAVSGTLQLVRLGGIPYEALSYEWGQPQKSHAFHLEDGRVIHVTESLHDALRDLRQPRDGPRTVWADGICINQDDAQEVEQQVGNHGRRLSHRLSRGAGASRRWCAHEFLLNNNLIMMCGRTELSHWLLLPSMAELVFNRKLPAYALSGPSEDPNNPSHNSTSPHSSSAPTRSAHPTPATRSTPSSGWVPDWSTWAFGTHAVAYDAKYAAYGTTKPQIRLHASENRLELAGCLVDRLGHLSSPIGPHYCRVHPDDTADRNNTDETLTQVLSRTLTGNLTLAGGIAKTNHRAFFDTHRNLTETSSVAETEVARKFIDAARRKSRSRRLAATAETKLLCAVPEKAERGDWVAMFHGARSLFLVRERPKERTDSLTAMGSRFVLLGPAKGHGIMMHIN</sequence>
<dbReference type="Pfam" id="PF06985">
    <property type="entry name" value="HET"/>
    <property type="match status" value="1"/>
</dbReference>
<evidence type="ECO:0000313" key="4">
    <source>
        <dbReference type="Proteomes" id="UP001270362"/>
    </source>
</evidence>
<feature type="region of interest" description="Disordered" evidence="1">
    <location>
        <begin position="178"/>
        <end position="216"/>
    </location>
</feature>
<dbReference type="PANTHER" id="PTHR24148:SF64">
    <property type="entry name" value="HETEROKARYON INCOMPATIBILITY DOMAIN-CONTAINING PROTEIN"/>
    <property type="match status" value="1"/>
</dbReference>
<feature type="domain" description="Heterokaryon incompatibility" evidence="2">
    <location>
        <begin position="47"/>
        <end position="115"/>
    </location>
</feature>
<dbReference type="InterPro" id="IPR010730">
    <property type="entry name" value="HET"/>
</dbReference>
<name>A0AAE0WZW0_9PEZI</name>
<comment type="caution">
    <text evidence="3">The sequence shown here is derived from an EMBL/GenBank/DDBJ whole genome shotgun (WGS) entry which is preliminary data.</text>
</comment>
<keyword evidence="4" id="KW-1185">Reference proteome</keyword>
<dbReference type="EMBL" id="JAULSO010000006">
    <property type="protein sequence ID" value="KAK3681602.1"/>
    <property type="molecule type" value="Genomic_DNA"/>
</dbReference>
<reference evidence="3" key="2">
    <citation type="submission" date="2023-06" db="EMBL/GenBank/DDBJ databases">
        <authorList>
            <consortium name="Lawrence Berkeley National Laboratory"/>
            <person name="Haridas S."/>
            <person name="Hensen N."/>
            <person name="Bonometti L."/>
            <person name="Westerberg I."/>
            <person name="Brannstrom I.O."/>
            <person name="Guillou S."/>
            <person name="Cros-Aarteil S."/>
            <person name="Calhoun S."/>
            <person name="Kuo A."/>
            <person name="Mondo S."/>
            <person name="Pangilinan J."/>
            <person name="Riley R."/>
            <person name="Labutti K."/>
            <person name="Andreopoulos B."/>
            <person name="Lipzen A."/>
            <person name="Chen C."/>
            <person name="Yanf M."/>
            <person name="Daum C."/>
            <person name="Ng V."/>
            <person name="Clum A."/>
            <person name="Steindorff A."/>
            <person name="Ohm R."/>
            <person name="Martin F."/>
            <person name="Silar P."/>
            <person name="Natvig D."/>
            <person name="Lalanne C."/>
            <person name="Gautier V."/>
            <person name="Ament-Velasquez S.L."/>
            <person name="Kruys A."/>
            <person name="Hutchinson M.I."/>
            <person name="Powell A.J."/>
            <person name="Barry K."/>
            <person name="Miller A.N."/>
            <person name="Grigoriev I.V."/>
            <person name="Debuchy R."/>
            <person name="Gladieux P."/>
            <person name="Thoren M.H."/>
            <person name="Johannesson H."/>
        </authorList>
    </citation>
    <scope>NUCLEOTIDE SEQUENCE</scope>
    <source>
        <strain evidence="3">CBS 314.62</strain>
    </source>
</reference>
<organism evidence="3 4">
    <name type="scientific">Podospora appendiculata</name>
    <dbReference type="NCBI Taxonomy" id="314037"/>
    <lineage>
        <taxon>Eukaryota</taxon>
        <taxon>Fungi</taxon>
        <taxon>Dikarya</taxon>
        <taxon>Ascomycota</taxon>
        <taxon>Pezizomycotina</taxon>
        <taxon>Sordariomycetes</taxon>
        <taxon>Sordariomycetidae</taxon>
        <taxon>Sordariales</taxon>
        <taxon>Podosporaceae</taxon>
        <taxon>Podospora</taxon>
    </lineage>
</organism>
<dbReference type="PANTHER" id="PTHR24148">
    <property type="entry name" value="ANKYRIN REPEAT DOMAIN-CONTAINING PROTEIN 39 HOMOLOG-RELATED"/>
    <property type="match status" value="1"/>
</dbReference>
<protein>
    <submittedName>
        <fullName evidence="3">Heterokaryon incompatibility protein-domain-containing protein</fullName>
    </submittedName>
</protein>
<dbReference type="Proteomes" id="UP001270362">
    <property type="component" value="Unassembled WGS sequence"/>
</dbReference>